<keyword evidence="2" id="KW-1185">Reference proteome</keyword>
<evidence type="ECO:0000313" key="2">
    <source>
        <dbReference type="Proteomes" id="UP000319160"/>
    </source>
</evidence>
<organism evidence="1 2">
    <name type="scientific">Xylaria flabelliformis</name>
    <dbReference type="NCBI Taxonomy" id="2512241"/>
    <lineage>
        <taxon>Eukaryota</taxon>
        <taxon>Fungi</taxon>
        <taxon>Dikarya</taxon>
        <taxon>Ascomycota</taxon>
        <taxon>Pezizomycotina</taxon>
        <taxon>Sordariomycetes</taxon>
        <taxon>Xylariomycetidae</taxon>
        <taxon>Xylariales</taxon>
        <taxon>Xylariaceae</taxon>
        <taxon>Xylaria</taxon>
    </lineage>
</organism>
<comment type="caution">
    <text evidence="1">The sequence shown here is derived from an EMBL/GenBank/DDBJ whole genome shotgun (WGS) entry which is preliminary data.</text>
</comment>
<name>A0A553I835_9PEZI</name>
<protein>
    <submittedName>
        <fullName evidence="1">Uncharacterized protein</fullName>
    </submittedName>
</protein>
<reference evidence="2" key="1">
    <citation type="submission" date="2019-06" db="EMBL/GenBank/DDBJ databases">
        <title>Draft genome sequence of the griseofulvin-producing fungus Xylaria cubensis strain G536.</title>
        <authorList>
            <person name="Mead M.E."/>
            <person name="Raja H.A."/>
            <person name="Steenwyk J.L."/>
            <person name="Knowles S.L."/>
            <person name="Oberlies N.H."/>
            <person name="Rokas A."/>
        </authorList>
    </citation>
    <scope>NUCLEOTIDE SEQUENCE [LARGE SCALE GENOMIC DNA]</scope>
    <source>
        <strain evidence="2">G536</strain>
    </source>
</reference>
<evidence type="ECO:0000313" key="1">
    <source>
        <dbReference type="EMBL" id="TRX96370.1"/>
    </source>
</evidence>
<dbReference type="AlphaFoldDB" id="A0A553I835"/>
<dbReference type="OrthoDB" id="4822093at2759"/>
<sequence>MDRTTAKEIFGAKDEWPDQDTIDRYIDFMEGTVSTLEERGYSEVVKPYRLVITDFLFEQVTLEETQTTLANTLKLSGLESLRSKYASFLDAPLGTDEQQVAASTTLCQILGGMSTFPLKKNYRIFEEIIRKITTTAEACWLPDQRRRFLTFMTTLTSPKELSMEEQRRSDLLEMAASESDLQELLKQLWQEKDK</sequence>
<accession>A0A553I835</accession>
<dbReference type="Proteomes" id="UP000319160">
    <property type="component" value="Unassembled WGS sequence"/>
</dbReference>
<proteinExistence type="predicted"/>
<dbReference type="EMBL" id="VFLP01000011">
    <property type="protein sequence ID" value="TRX96370.1"/>
    <property type="molecule type" value="Genomic_DNA"/>
</dbReference>
<gene>
    <name evidence="1" type="ORF">FHL15_002642</name>
</gene>